<dbReference type="PANTHER" id="PTHR11228">
    <property type="entry name" value="RADICAL SAM DOMAIN PROTEIN"/>
    <property type="match status" value="1"/>
</dbReference>
<keyword evidence="2" id="KW-0479">Metal-binding</keyword>
<keyword evidence="1" id="KW-0949">S-adenosyl-L-methionine</keyword>
<dbReference type="SFLD" id="SFLDG01067">
    <property type="entry name" value="SPASM/twitch_domain_containing"/>
    <property type="match status" value="1"/>
</dbReference>
<feature type="domain" description="Radical SAM core" evidence="5">
    <location>
        <begin position="76"/>
        <end position="282"/>
    </location>
</feature>
<dbReference type="GO" id="GO:0051536">
    <property type="term" value="F:iron-sulfur cluster binding"/>
    <property type="evidence" value="ECO:0007669"/>
    <property type="project" value="UniProtKB-KW"/>
</dbReference>
<dbReference type="InterPro" id="IPR050377">
    <property type="entry name" value="Radical_SAM_PqqE_MftC-like"/>
</dbReference>
<evidence type="ECO:0000313" key="6">
    <source>
        <dbReference type="EMBL" id="OKH95400.1"/>
    </source>
</evidence>
<gene>
    <name evidence="6" type="ORF">AB852_00555</name>
</gene>
<evidence type="ECO:0000256" key="3">
    <source>
        <dbReference type="ARBA" id="ARBA00023004"/>
    </source>
</evidence>
<dbReference type="PROSITE" id="PS51918">
    <property type="entry name" value="RADICAL_SAM"/>
    <property type="match status" value="1"/>
</dbReference>
<organism evidence="6 7">
    <name type="scientific">Streptomyces uncialis</name>
    <dbReference type="NCBI Taxonomy" id="1048205"/>
    <lineage>
        <taxon>Bacteria</taxon>
        <taxon>Bacillati</taxon>
        <taxon>Actinomycetota</taxon>
        <taxon>Actinomycetes</taxon>
        <taxon>Kitasatosporales</taxon>
        <taxon>Streptomycetaceae</taxon>
        <taxon>Streptomyces</taxon>
    </lineage>
</organism>
<dbReference type="SFLD" id="SFLDS00029">
    <property type="entry name" value="Radical_SAM"/>
    <property type="match status" value="1"/>
</dbReference>
<evidence type="ECO:0000256" key="1">
    <source>
        <dbReference type="ARBA" id="ARBA00022691"/>
    </source>
</evidence>
<name>A0A1Q4VCI1_9ACTN</name>
<dbReference type="GO" id="GO:0046872">
    <property type="term" value="F:metal ion binding"/>
    <property type="evidence" value="ECO:0007669"/>
    <property type="project" value="UniProtKB-KW"/>
</dbReference>
<dbReference type="CDD" id="cd01335">
    <property type="entry name" value="Radical_SAM"/>
    <property type="match status" value="1"/>
</dbReference>
<comment type="caution">
    <text evidence="6">The sequence shown here is derived from an EMBL/GenBank/DDBJ whole genome shotgun (WGS) entry which is preliminary data.</text>
</comment>
<dbReference type="Pfam" id="PF04055">
    <property type="entry name" value="Radical_SAM"/>
    <property type="match status" value="1"/>
</dbReference>
<dbReference type="GO" id="GO:0003824">
    <property type="term" value="F:catalytic activity"/>
    <property type="evidence" value="ECO:0007669"/>
    <property type="project" value="InterPro"/>
</dbReference>
<dbReference type="InterPro" id="IPR013785">
    <property type="entry name" value="Aldolase_TIM"/>
</dbReference>
<protein>
    <submittedName>
        <fullName evidence="6">Radical SAM protein</fullName>
    </submittedName>
</protein>
<dbReference type="Proteomes" id="UP000186455">
    <property type="component" value="Unassembled WGS sequence"/>
</dbReference>
<evidence type="ECO:0000259" key="5">
    <source>
        <dbReference type="PROSITE" id="PS51918"/>
    </source>
</evidence>
<evidence type="ECO:0000256" key="2">
    <source>
        <dbReference type="ARBA" id="ARBA00022723"/>
    </source>
</evidence>
<dbReference type="InterPro" id="IPR007197">
    <property type="entry name" value="rSAM"/>
</dbReference>
<dbReference type="PANTHER" id="PTHR11228:SF7">
    <property type="entry name" value="PQQA PEPTIDE CYCLASE"/>
    <property type="match status" value="1"/>
</dbReference>
<keyword evidence="3" id="KW-0408">Iron</keyword>
<sequence length="373" mass="41019">MHQLLASAQGPRFVMARPGSVGGLQLPPAWFRELEVAVTTEGELPAWLIEKARAVWGLDLHGQSAADTVLVRPSPSLGFSRATWEINQGCNFNCEHCYLAQRKFEGLDWEGKKRLLDIVRDSGALWFQFTGGEPTADRDFHRAWEYAFRLGMLLEVLTNGSRLHSPEVIGLLRTHPPQKVVVSLYGASKETAEAVTRTPKAFDLVVKGLEAARAAGINVEIALVVTKANIHEIDAMRGIARQYARSYKEYKSISPTYDGQPDPLATQALGESDRAEVFTGCPAGHTFFHADPWGRATMCKVGRENPIDLMREGVFGLRALPGISDAQMLRTGGCQGCKLSGTCRVCRPMAKAFQAAKAPLESYCQHRRKEAPA</sequence>
<evidence type="ECO:0000256" key="4">
    <source>
        <dbReference type="ARBA" id="ARBA00023014"/>
    </source>
</evidence>
<proteinExistence type="predicted"/>
<reference evidence="6 7" key="1">
    <citation type="submission" date="2015-06" db="EMBL/GenBank/DDBJ databases">
        <title>Cloning and characterization of the uncialamcin biosynthetic gene cluster.</title>
        <authorList>
            <person name="Yan X."/>
            <person name="Huang T."/>
            <person name="Ge H."/>
            <person name="Shen B."/>
        </authorList>
    </citation>
    <scope>NUCLEOTIDE SEQUENCE [LARGE SCALE GENOMIC DNA]</scope>
    <source>
        <strain evidence="6 7">DCA2648</strain>
    </source>
</reference>
<dbReference type="AlphaFoldDB" id="A0A1Q4VCI1"/>
<dbReference type="Gene3D" id="3.20.20.70">
    <property type="entry name" value="Aldolase class I"/>
    <property type="match status" value="1"/>
</dbReference>
<accession>A0A1Q4VCI1</accession>
<dbReference type="STRING" id="1048205.AB852_00555"/>
<keyword evidence="7" id="KW-1185">Reference proteome</keyword>
<dbReference type="EMBL" id="LFBV01000001">
    <property type="protein sequence ID" value="OKH95400.1"/>
    <property type="molecule type" value="Genomic_DNA"/>
</dbReference>
<dbReference type="InterPro" id="IPR058240">
    <property type="entry name" value="rSAM_sf"/>
</dbReference>
<keyword evidence="4" id="KW-0411">Iron-sulfur</keyword>
<evidence type="ECO:0000313" key="7">
    <source>
        <dbReference type="Proteomes" id="UP000186455"/>
    </source>
</evidence>
<dbReference type="SUPFAM" id="SSF102114">
    <property type="entry name" value="Radical SAM enzymes"/>
    <property type="match status" value="1"/>
</dbReference>